<dbReference type="RefSeq" id="WP_091300811.1">
    <property type="nucleotide sequence ID" value="NZ_FOCE01000004.1"/>
</dbReference>
<evidence type="ECO:0000259" key="3">
    <source>
        <dbReference type="Pfam" id="PF23666"/>
    </source>
</evidence>
<evidence type="ECO:0000259" key="2">
    <source>
        <dbReference type="Pfam" id="PF13550"/>
    </source>
</evidence>
<proteinExistence type="predicted"/>
<dbReference type="InterPro" id="IPR025195">
    <property type="entry name" value="GTA_TIM_dom"/>
</dbReference>
<dbReference type="Proteomes" id="UP000198761">
    <property type="component" value="Unassembled WGS sequence"/>
</dbReference>
<feature type="domain" description="Rcc01698-like C-terminal" evidence="3">
    <location>
        <begin position="1041"/>
        <end position="1141"/>
    </location>
</feature>
<dbReference type="OrthoDB" id="8445115at2"/>
<dbReference type="CDD" id="cd19607">
    <property type="entry name" value="GTA_TIM-barrel-like"/>
    <property type="match status" value="1"/>
</dbReference>
<gene>
    <name evidence="4" type="ORF">SAMN04488103_104277</name>
</gene>
<evidence type="ECO:0000313" key="4">
    <source>
        <dbReference type="EMBL" id="SEN35674.1"/>
    </source>
</evidence>
<dbReference type="SUPFAM" id="SSF51445">
    <property type="entry name" value="(Trans)glycosidases"/>
    <property type="match status" value="1"/>
</dbReference>
<dbReference type="Pfam" id="PF13547">
    <property type="entry name" value="GTA_TIM"/>
    <property type="match status" value="1"/>
</dbReference>
<organism evidence="4 5">
    <name type="scientific">Gemmobacter aquatilis</name>
    <dbReference type="NCBI Taxonomy" id="933059"/>
    <lineage>
        <taxon>Bacteria</taxon>
        <taxon>Pseudomonadati</taxon>
        <taxon>Pseudomonadota</taxon>
        <taxon>Alphaproteobacteria</taxon>
        <taxon>Rhodobacterales</taxon>
        <taxon>Paracoccaceae</taxon>
        <taxon>Gemmobacter</taxon>
    </lineage>
</organism>
<dbReference type="Pfam" id="PF23666">
    <property type="entry name" value="Rcc01698_C"/>
    <property type="match status" value="1"/>
</dbReference>
<accession>A0A1H8FVX0</accession>
<evidence type="ECO:0000313" key="5">
    <source>
        <dbReference type="Proteomes" id="UP000198761"/>
    </source>
</evidence>
<dbReference type="InterPro" id="IPR056490">
    <property type="entry name" value="Rcc01698_C"/>
</dbReference>
<dbReference type="InterPro" id="IPR032876">
    <property type="entry name" value="J_dom"/>
</dbReference>
<reference evidence="4 5" key="1">
    <citation type="submission" date="2016-10" db="EMBL/GenBank/DDBJ databases">
        <authorList>
            <person name="de Groot N.N."/>
        </authorList>
    </citation>
    <scope>NUCLEOTIDE SEQUENCE [LARGE SCALE GENOMIC DNA]</scope>
    <source>
        <strain evidence="4 5">DSM 3857</strain>
    </source>
</reference>
<protein>
    <submittedName>
        <fullName evidence="4">Putative phage tail protein</fullName>
    </submittedName>
</protein>
<evidence type="ECO:0000259" key="1">
    <source>
        <dbReference type="Pfam" id="PF13547"/>
    </source>
</evidence>
<feature type="domain" description="GTA TIM-barrel-like" evidence="1">
    <location>
        <begin position="440"/>
        <end position="733"/>
    </location>
</feature>
<name>A0A1H8FVX0_9RHOB</name>
<feature type="domain" description="Tip attachment protein J" evidence="2">
    <location>
        <begin position="795"/>
        <end position="950"/>
    </location>
</feature>
<sequence length="1295" mass="138094">MATLLLSAAGAALGSGFGGTVLGLSGAVLGRAAGATLGRVIDQRLLGAGSEAVEMGRVERFRLMGASEGAAVAQVFGRARVAGQVIWATRFQETASKTGGGKGASRPKTTSYTYSVSLALALCAGVINGIGRIWADGVEIRPADLNLRIYSGAEDQLPDPKIEAVEGAGLAPAYRGIAYVVIEDLDLGAFGNRVPQLSFEVVRPAQGGHGLTSLSEAVRAVALIPGTGEYALATTKVHYADGDAAVLSANANSSSGRSDFDTSMDQLEVELPQVGAVSLVVSWFGSDLRCGTCLVQPKVEQAQLEAKGMDWRAGGIAREAAAEVARVDGRQVYGGTPADGAVIEAIRALKQRGKEVMFYPFLLMEQLADNGLADPWTGAADQPVLPWRGRITLDQAPGRSGSSDRTAAAEAEVAAFFGTAAPGDFALDGEQVTYSGPAEWRYRRFILHYAHLCAAAGGVEAFCIGSEMRGLTQIRGAGDSFPTVAALRQLAGEVRAILGAGTQISYAADWSEYFGYHVDGNVYFHLDPLWADPDVDFVGIDNYMPLADWREGEDHADAGWGSIYDLGYLQSNIEGGEGFAWYYDSADAVAAQRRVPITDGAHGEPWVFRYKDIRSWWGAAHHERIDGVRSAVPTDWVPGSKPIRFTEYGCAAIDKGANEPNKFLDPKSSESVLPRFSSGRRDDLMQMQYLRAMRDYWGDPARNPQAALYDGRMIDMARAHVWAWDARPFPTFPNRTGLWSDGDNYARGHWLNGRVSGQVLAAVVAEICARAGLSAFSVADLRGVVRGYDLADLGTARAALQPLMLAYGFDAVEREGVLQFRMRDGRVTQQINDDDLALSADLEGRIETRRAPEAETVGRVLVGHIEAEGDFALRQAEAQFPGDAEPGVSQSDLALVLTGAEGVAVAERWLAEARVGRDTARLALPQSLAHLGAGDVLGYAGNRYRIDRVEQGDLRLIDAVRTEAGVFQPSDYAEDRVGMPEVAAELPVYPVFLDLPLITGDEVPHAPHVAVAARPWPGPVAVWSAPEDAGYTLNRTVQAPATLGRTQTVLAAAPMGRWDRGPALRVKLGSGQLASASEVAVLNGANAMAIGNPAAGDWEVFQFCEAVLVGPATYELSLRLRGQLGTDGVMPAEWPIGSQVVLLDGAPQQLTLPLSARGLARHFRVGRASRSYDDQLVSHAVKTFSGVGLRPYAPVHLRLLMQGGAVQASWLRRTRIDGDSWESVDVPLGEERERYVLRVLSGVMLLREAVVETPGWTYTAAMQGADGAGGEITVTVAQISASFGPGPAAAASIAL</sequence>
<dbReference type="Pfam" id="PF13550">
    <property type="entry name" value="Phage-tail_3"/>
    <property type="match status" value="1"/>
</dbReference>
<dbReference type="InterPro" id="IPR017853">
    <property type="entry name" value="GH"/>
</dbReference>
<dbReference type="Gene3D" id="3.20.20.80">
    <property type="entry name" value="Glycosidases"/>
    <property type="match status" value="1"/>
</dbReference>
<keyword evidence="5" id="KW-1185">Reference proteome</keyword>
<dbReference type="STRING" id="933059.SAMN04488103_104277"/>
<dbReference type="EMBL" id="FOCE01000004">
    <property type="protein sequence ID" value="SEN35674.1"/>
    <property type="molecule type" value="Genomic_DNA"/>
</dbReference>